<dbReference type="Gene3D" id="1.10.150.240">
    <property type="entry name" value="Putative phosphatase, domain 2"/>
    <property type="match status" value="1"/>
</dbReference>
<reference evidence="1" key="1">
    <citation type="submission" date="2022-12" db="EMBL/GenBank/DDBJ databases">
        <title>Clostridium sp. nov., isolated from industrial wastewater.</title>
        <authorList>
            <person name="Jiayan W."/>
        </authorList>
    </citation>
    <scope>NUCLEOTIDE SEQUENCE</scope>
    <source>
        <strain evidence="1">ZC22-4</strain>
    </source>
</reference>
<dbReference type="PANTHER" id="PTHR43434:SF26">
    <property type="entry name" value="PYROPHOSPHATASE PPAX"/>
    <property type="match status" value="1"/>
</dbReference>
<comment type="caution">
    <text evidence="1">The sequence shown here is derived from an EMBL/GenBank/DDBJ whole genome shotgun (WGS) entry which is preliminary data.</text>
</comment>
<protein>
    <submittedName>
        <fullName evidence="1">HAD family hydrolase</fullName>
    </submittedName>
</protein>
<dbReference type="NCBIfam" id="TIGR01549">
    <property type="entry name" value="HAD-SF-IA-v1"/>
    <property type="match status" value="1"/>
</dbReference>
<sequence length="215" mass="24568">MRYSHVVFDIDGTLIDSEKAVLNSLQKTILEEKGIEKSLEELRFALGIPGKVALSRLDIENLEEVEEKWDEYSKEYSHEITLFDGIRSVVQALKSKSIKLGIITSKTRKEYESDFVRFGLDSYFDVVICADDTKKHKPNGDPMEKYLEITNARRQDTIYVGDSIYDMQCAKNAGVHSVLALWGIEDSDNLEATYKLNNPKDILDILIKYNNSSMK</sequence>
<dbReference type="EMBL" id="JAPQFJ010000020">
    <property type="protein sequence ID" value="MCY6960104.1"/>
    <property type="molecule type" value="Genomic_DNA"/>
</dbReference>
<name>A0ABT4DCQ8_9CLOT</name>
<dbReference type="InterPro" id="IPR023198">
    <property type="entry name" value="PGP-like_dom2"/>
</dbReference>
<keyword evidence="2" id="KW-1185">Reference proteome</keyword>
<dbReference type="InterPro" id="IPR041492">
    <property type="entry name" value="HAD_2"/>
</dbReference>
<dbReference type="InterPro" id="IPR023214">
    <property type="entry name" value="HAD_sf"/>
</dbReference>
<evidence type="ECO:0000313" key="1">
    <source>
        <dbReference type="EMBL" id="MCY6960104.1"/>
    </source>
</evidence>
<organism evidence="1 2">
    <name type="scientific">Clostridium brassicae</name>
    <dbReference type="NCBI Taxonomy" id="2999072"/>
    <lineage>
        <taxon>Bacteria</taxon>
        <taxon>Bacillati</taxon>
        <taxon>Bacillota</taxon>
        <taxon>Clostridia</taxon>
        <taxon>Eubacteriales</taxon>
        <taxon>Clostridiaceae</taxon>
        <taxon>Clostridium</taxon>
    </lineage>
</organism>
<evidence type="ECO:0000313" key="2">
    <source>
        <dbReference type="Proteomes" id="UP001144612"/>
    </source>
</evidence>
<gene>
    <name evidence="1" type="ORF">OW729_15900</name>
</gene>
<proteinExistence type="predicted"/>
<dbReference type="SFLD" id="SFLDG01129">
    <property type="entry name" value="C1.5:_HAD__Beta-PGM__Phosphata"/>
    <property type="match status" value="1"/>
</dbReference>
<dbReference type="InterPro" id="IPR006439">
    <property type="entry name" value="HAD-SF_hydro_IA"/>
</dbReference>
<dbReference type="InterPro" id="IPR050155">
    <property type="entry name" value="HAD-like_hydrolase_sf"/>
</dbReference>
<dbReference type="Proteomes" id="UP001144612">
    <property type="component" value="Unassembled WGS sequence"/>
</dbReference>
<dbReference type="SFLD" id="SFLDS00003">
    <property type="entry name" value="Haloacid_Dehalogenase"/>
    <property type="match status" value="1"/>
</dbReference>
<dbReference type="RefSeq" id="WP_268062541.1">
    <property type="nucleotide sequence ID" value="NZ_JAPQFJ010000020.1"/>
</dbReference>
<dbReference type="PANTHER" id="PTHR43434">
    <property type="entry name" value="PHOSPHOGLYCOLATE PHOSPHATASE"/>
    <property type="match status" value="1"/>
</dbReference>
<dbReference type="InterPro" id="IPR036412">
    <property type="entry name" value="HAD-like_sf"/>
</dbReference>
<keyword evidence="1" id="KW-0378">Hydrolase</keyword>
<dbReference type="GO" id="GO:0016787">
    <property type="term" value="F:hydrolase activity"/>
    <property type="evidence" value="ECO:0007669"/>
    <property type="project" value="UniProtKB-KW"/>
</dbReference>
<dbReference type="SUPFAM" id="SSF56784">
    <property type="entry name" value="HAD-like"/>
    <property type="match status" value="1"/>
</dbReference>
<accession>A0ABT4DCQ8</accession>
<dbReference type="Gene3D" id="3.40.50.1000">
    <property type="entry name" value="HAD superfamily/HAD-like"/>
    <property type="match status" value="1"/>
</dbReference>
<dbReference type="Pfam" id="PF13419">
    <property type="entry name" value="HAD_2"/>
    <property type="match status" value="1"/>
</dbReference>
<dbReference type="SFLD" id="SFLDG01135">
    <property type="entry name" value="C1.5.6:_HAD__Beta-PGM__Phospha"/>
    <property type="match status" value="1"/>
</dbReference>